<dbReference type="InterPro" id="IPR027417">
    <property type="entry name" value="P-loop_NTPase"/>
</dbReference>
<evidence type="ECO:0000313" key="2">
    <source>
        <dbReference type="Proteomes" id="UP000248729"/>
    </source>
</evidence>
<dbReference type="AlphaFoldDB" id="A0A329E6T3"/>
<dbReference type="SUPFAM" id="SSF52540">
    <property type="entry name" value="P-loop containing nucleoside triphosphate hydrolases"/>
    <property type="match status" value="1"/>
</dbReference>
<reference evidence="1 2" key="1">
    <citation type="submission" date="2018-06" db="EMBL/GenBank/DDBJ databases">
        <title>Freshwater and sediment microbial communities from various areas in North America, analyzing microbe dynamics in response to fracking.</title>
        <authorList>
            <person name="Lamendella R."/>
        </authorList>
    </citation>
    <scope>NUCLEOTIDE SEQUENCE [LARGE SCALE GENOMIC DNA]</scope>
    <source>
        <strain evidence="1 2">99A</strain>
    </source>
</reference>
<protein>
    <recommendedName>
        <fullName evidence="3">Superfamily II DNA and RNA helicase</fullName>
    </recommendedName>
</protein>
<proteinExistence type="predicted"/>
<accession>A0A329E6T3</accession>
<sequence length="140" mass="15669">MLNSELLVNKSFGVESNVTRFGNPTSKHHSFSATQAADMFVRLSSLSEHKQWILFTGECPRPQYHELAAHQIHCSRIIHMKPSQSQSEITIVMKAIQSGNASAVVASGNIDIVSQKLLKQIATEYRCEVFFLEPATPQFH</sequence>
<comment type="caution">
    <text evidence="1">The sequence shown here is derived from an EMBL/GenBank/DDBJ whole genome shotgun (WGS) entry which is preliminary data.</text>
</comment>
<dbReference type="Gene3D" id="3.40.50.300">
    <property type="entry name" value="P-loop containing nucleotide triphosphate hydrolases"/>
    <property type="match status" value="1"/>
</dbReference>
<dbReference type="EMBL" id="QLTR01000017">
    <property type="protein sequence ID" value="RAS61510.1"/>
    <property type="molecule type" value="Genomic_DNA"/>
</dbReference>
<name>A0A329E6T3_VIBDI</name>
<dbReference type="Proteomes" id="UP000248729">
    <property type="component" value="Unassembled WGS sequence"/>
</dbReference>
<gene>
    <name evidence="1" type="ORF">DET48_11742</name>
</gene>
<organism evidence="1 2">
    <name type="scientific">Vibrio diazotrophicus</name>
    <dbReference type="NCBI Taxonomy" id="685"/>
    <lineage>
        <taxon>Bacteria</taxon>
        <taxon>Pseudomonadati</taxon>
        <taxon>Pseudomonadota</taxon>
        <taxon>Gammaproteobacteria</taxon>
        <taxon>Vibrionales</taxon>
        <taxon>Vibrionaceae</taxon>
        <taxon>Vibrio</taxon>
    </lineage>
</organism>
<evidence type="ECO:0000313" key="1">
    <source>
        <dbReference type="EMBL" id="RAS61510.1"/>
    </source>
</evidence>
<evidence type="ECO:0008006" key="3">
    <source>
        <dbReference type="Google" id="ProtNLM"/>
    </source>
</evidence>